<dbReference type="Pfam" id="PF00561">
    <property type="entry name" value="Abhydrolase_1"/>
    <property type="match status" value="1"/>
</dbReference>
<organism evidence="2 3">
    <name type="scientific">Ajellomyces capsulatus (strain G186AR / H82 / ATCC MYA-2454 / RMSCC 2432)</name>
    <name type="common">Darling's disease fungus</name>
    <name type="synonym">Histoplasma capsulatum</name>
    <dbReference type="NCBI Taxonomy" id="447093"/>
    <lineage>
        <taxon>Eukaryota</taxon>
        <taxon>Fungi</taxon>
        <taxon>Dikarya</taxon>
        <taxon>Ascomycota</taxon>
        <taxon>Pezizomycotina</taxon>
        <taxon>Eurotiomycetes</taxon>
        <taxon>Eurotiomycetidae</taxon>
        <taxon>Onygenales</taxon>
        <taxon>Ajellomycetaceae</taxon>
        <taxon>Histoplasma</taxon>
    </lineage>
</organism>
<dbReference type="HOGENOM" id="CLU_020336_19_0_1"/>
<gene>
    <name evidence="2" type="ORF">HCBG_01201</name>
</gene>
<sequence length="280" mass="31859">MGQLSPGTHTFNAPNGLIFRYTIRGNATANKGQMVLIQCPGWGIGPQYLQSGLTPLEYEYKLLFFHPRGSAGSSRPTNSSEMTSFDMAADLELFRQYLNIDRYPMMLGHSHGGTIVLAYAEMFPRHIAKFVLIDHRLLGHDDSTALMRHREEREGDVRFELAYHTLRTDFPTSDEELKEYLETIGDQGYSFWCLEKMRDCDRTAAMGKRMIDGLKNVTAHTLIIFGAQDCQCTIENAEQTRSRGVDLATIVILNQYGHFPWLEKPDETFMVITEFFGDGH</sequence>
<dbReference type="GeneID" id="69034218"/>
<dbReference type="PRINTS" id="PR00111">
    <property type="entry name" value="ABHYDROLASE"/>
</dbReference>
<dbReference type="Proteomes" id="UP000001631">
    <property type="component" value="Unassembled WGS sequence"/>
</dbReference>
<dbReference type="AlphaFoldDB" id="C0NA42"/>
<name>C0NA42_AJECG</name>
<dbReference type="RefSeq" id="XP_045292226.1">
    <property type="nucleotide sequence ID" value="XM_045428251.1"/>
</dbReference>
<keyword evidence="3" id="KW-1185">Reference proteome</keyword>
<dbReference type="InterPro" id="IPR050266">
    <property type="entry name" value="AB_hydrolase_sf"/>
</dbReference>
<dbReference type="PANTHER" id="PTHR43798:SF33">
    <property type="entry name" value="HYDROLASE, PUTATIVE (AFU_ORTHOLOGUE AFUA_2G14860)-RELATED"/>
    <property type="match status" value="1"/>
</dbReference>
<dbReference type="InterPro" id="IPR000073">
    <property type="entry name" value="AB_hydrolase_1"/>
</dbReference>
<dbReference type="EMBL" id="GG663363">
    <property type="protein sequence ID" value="EEH11746.1"/>
    <property type="molecule type" value="Genomic_DNA"/>
</dbReference>
<dbReference type="PANTHER" id="PTHR43798">
    <property type="entry name" value="MONOACYLGLYCEROL LIPASE"/>
    <property type="match status" value="1"/>
</dbReference>
<feature type="domain" description="AB hydrolase-1" evidence="1">
    <location>
        <begin position="56"/>
        <end position="161"/>
    </location>
</feature>
<dbReference type="SUPFAM" id="SSF53474">
    <property type="entry name" value="alpha/beta-Hydrolases"/>
    <property type="match status" value="1"/>
</dbReference>
<dbReference type="InterPro" id="IPR029058">
    <property type="entry name" value="AB_hydrolase_fold"/>
</dbReference>
<dbReference type="Gene3D" id="3.40.50.1820">
    <property type="entry name" value="alpha/beta hydrolase"/>
    <property type="match status" value="1"/>
</dbReference>
<dbReference type="STRING" id="447093.C0NA42"/>
<dbReference type="InParanoid" id="C0NA42"/>
<reference evidence="2" key="1">
    <citation type="submission" date="2009-02" db="EMBL/GenBank/DDBJ databases">
        <title>The Genome Sequence of Ajellomyces capsulatus strain G186AR.</title>
        <authorList>
            <consortium name="The Broad Institute Genome Sequencing Platform"/>
            <person name="Champion M."/>
            <person name="Cuomo C."/>
            <person name="Ma L.-J."/>
            <person name="Henn M.R."/>
            <person name="Sil A."/>
            <person name="Goldman B."/>
            <person name="Young S.K."/>
            <person name="Kodira C.D."/>
            <person name="Zeng Q."/>
            <person name="Koehrsen M."/>
            <person name="Alvarado L."/>
            <person name="Berlin A."/>
            <person name="Borenstein D."/>
            <person name="Chen Z."/>
            <person name="Engels R."/>
            <person name="Freedman E."/>
            <person name="Gellesch M."/>
            <person name="Goldberg J."/>
            <person name="Griggs A."/>
            <person name="Gujja S."/>
            <person name="Heiman D."/>
            <person name="Hepburn T."/>
            <person name="Howarth C."/>
            <person name="Jen D."/>
            <person name="Larson L."/>
            <person name="Lewis B."/>
            <person name="Mehta T."/>
            <person name="Park D."/>
            <person name="Pearson M."/>
            <person name="Roberts A."/>
            <person name="Saif S."/>
            <person name="Shea T."/>
            <person name="Shenoy N."/>
            <person name="Sisk P."/>
            <person name="Stolte C."/>
            <person name="Sykes S."/>
            <person name="Walk T."/>
            <person name="White J."/>
            <person name="Yandava C."/>
            <person name="Klein B."/>
            <person name="McEwen J.G."/>
            <person name="Puccia R."/>
            <person name="Goldman G.H."/>
            <person name="Felipe M.S."/>
            <person name="Nino-Vega G."/>
            <person name="San-Blas G."/>
            <person name="Taylor J."/>
            <person name="Mendoza L."/>
            <person name="Galagan J."/>
            <person name="Nusbaum C."/>
            <person name="Birren B."/>
        </authorList>
    </citation>
    <scope>NUCLEOTIDE SEQUENCE</scope>
    <source>
        <strain evidence="2">G186AR</strain>
    </source>
</reference>
<accession>C0NA42</accession>
<dbReference type="GO" id="GO:0016020">
    <property type="term" value="C:membrane"/>
    <property type="evidence" value="ECO:0007669"/>
    <property type="project" value="TreeGrafter"/>
</dbReference>
<proteinExistence type="predicted"/>
<evidence type="ECO:0000313" key="3">
    <source>
        <dbReference type="Proteomes" id="UP000001631"/>
    </source>
</evidence>
<protein>
    <recommendedName>
        <fullName evidence="1">AB hydrolase-1 domain-containing protein</fullName>
    </recommendedName>
</protein>
<evidence type="ECO:0000313" key="2">
    <source>
        <dbReference type="EMBL" id="EEH11746.1"/>
    </source>
</evidence>
<evidence type="ECO:0000259" key="1">
    <source>
        <dbReference type="Pfam" id="PF00561"/>
    </source>
</evidence>